<evidence type="ECO:0000256" key="1">
    <source>
        <dbReference type="SAM" id="MobiDB-lite"/>
    </source>
</evidence>
<gene>
    <name evidence="2" type="ORF">BN2614_LOCUS5</name>
</gene>
<keyword evidence="3" id="KW-1185">Reference proteome</keyword>
<comment type="caution">
    <text evidence="2">The sequence shown here is derived from an EMBL/GenBank/DDBJ whole genome shotgun (WGS) entry which is preliminary data.</text>
</comment>
<sequence length="160" mass="17043">MRTHSTGQEAEARSCQATRLSLEWNSLSGAQRGSETRFFLGAPYLVNVPDLASQLCLLVVEVRPGERRLVRLGLPLGLGGDGLSAGDGQLHVPDHLLLLLQQLPVPDLGVGAGGREGQRPAPPPPTPLNPDLAGSQRGGRARGQRALKPPPLVRMSWRST</sequence>
<accession>A0A9X9PWH5</accession>
<organism evidence="2 3">
    <name type="scientific">Gulo gulo</name>
    <name type="common">Wolverine</name>
    <name type="synonym">Gluton</name>
    <dbReference type="NCBI Taxonomy" id="48420"/>
    <lineage>
        <taxon>Eukaryota</taxon>
        <taxon>Metazoa</taxon>
        <taxon>Chordata</taxon>
        <taxon>Craniata</taxon>
        <taxon>Vertebrata</taxon>
        <taxon>Euteleostomi</taxon>
        <taxon>Mammalia</taxon>
        <taxon>Eutheria</taxon>
        <taxon>Laurasiatheria</taxon>
        <taxon>Carnivora</taxon>
        <taxon>Caniformia</taxon>
        <taxon>Musteloidea</taxon>
        <taxon>Mustelidae</taxon>
        <taxon>Guloninae</taxon>
        <taxon>Gulo</taxon>
    </lineage>
</organism>
<evidence type="ECO:0000313" key="2">
    <source>
        <dbReference type="EMBL" id="VCW69683.1"/>
    </source>
</evidence>
<dbReference type="AlphaFoldDB" id="A0A9X9PWH5"/>
<dbReference type="Proteomes" id="UP000269945">
    <property type="component" value="Unassembled WGS sequence"/>
</dbReference>
<protein>
    <submittedName>
        <fullName evidence="2">Uncharacterized protein</fullName>
    </submittedName>
</protein>
<reference evidence="2 3" key="1">
    <citation type="submission" date="2018-10" db="EMBL/GenBank/DDBJ databases">
        <authorList>
            <person name="Ekblom R."/>
            <person name="Jareborg N."/>
        </authorList>
    </citation>
    <scope>NUCLEOTIDE SEQUENCE [LARGE SCALE GENOMIC DNA]</scope>
    <source>
        <tissue evidence="2">Muscle</tissue>
    </source>
</reference>
<feature type="region of interest" description="Disordered" evidence="1">
    <location>
        <begin position="109"/>
        <end position="160"/>
    </location>
</feature>
<name>A0A9X9PWH5_GULGU</name>
<dbReference type="EMBL" id="CYRY02005238">
    <property type="protein sequence ID" value="VCW69683.1"/>
    <property type="molecule type" value="Genomic_DNA"/>
</dbReference>
<proteinExistence type="predicted"/>
<evidence type="ECO:0000313" key="3">
    <source>
        <dbReference type="Proteomes" id="UP000269945"/>
    </source>
</evidence>